<dbReference type="EMBL" id="ML769461">
    <property type="protein sequence ID" value="KAE9400046.1"/>
    <property type="molecule type" value="Genomic_DNA"/>
</dbReference>
<accession>A0A6A4HPN3</accession>
<evidence type="ECO:0000313" key="1">
    <source>
        <dbReference type="EMBL" id="KAE9400046.1"/>
    </source>
</evidence>
<proteinExistence type="predicted"/>
<evidence type="ECO:0008006" key="3">
    <source>
        <dbReference type="Google" id="ProtNLM"/>
    </source>
</evidence>
<dbReference type="Proteomes" id="UP000799118">
    <property type="component" value="Unassembled WGS sequence"/>
</dbReference>
<dbReference type="OrthoDB" id="3267074at2759"/>
<dbReference type="AlphaFoldDB" id="A0A6A4HPN3"/>
<sequence length="109" mass="12519">MGKRQTSLIVQLRSGHISLNLHLHRIHKSDTPHCPHCSLQGRRIPESVKHFILECPAYNVERFWLRGKVGRDANSLKALLAKEKMMKALVAYVDRTKRLRNIFGDAPPN</sequence>
<gene>
    <name evidence="1" type="ORF">BT96DRAFT_819795</name>
</gene>
<keyword evidence="2" id="KW-1185">Reference proteome</keyword>
<protein>
    <recommendedName>
        <fullName evidence="3">Reverse transcriptase zinc-binding domain-containing protein</fullName>
    </recommendedName>
</protein>
<reference evidence="1" key="1">
    <citation type="journal article" date="2019" name="Environ. Microbiol.">
        <title>Fungal ecological strategies reflected in gene transcription - a case study of two litter decomposers.</title>
        <authorList>
            <person name="Barbi F."/>
            <person name="Kohler A."/>
            <person name="Barry K."/>
            <person name="Baskaran P."/>
            <person name="Daum C."/>
            <person name="Fauchery L."/>
            <person name="Ihrmark K."/>
            <person name="Kuo A."/>
            <person name="LaButti K."/>
            <person name="Lipzen A."/>
            <person name="Morin E."/>
            <person name="Grigoriev I.V."/>
            <person name="Henrissat B."/>
            <person name="Lindahl B."/>
            <person name="Martin F."/>
        </authorList>
    </citation>
    <scope>NUCLEOTIDE SEQUENCE</scope>
    <source>
        <strain evidence="1">JB14</strain>
    </source>
</reference>
<evidence type="ECO:0000313" key="2">
    <source>
        <dbReference type="Proteomes" id="UP000799118"/>
    </source>
</evidence>
<organism evidence="1 2">
    <name type="scientific">Gymnopus androsaceus JB14</name>
    <dbReference type="NCBI Taxonomy" id="1447944"/>
    <lineage>
        <taxon>Eukaryota</taxon>
        <taxon>Fungi</taxon>
        <taxon>Dikarya</taxon>
        <taxon>Basidiomycota</taxon>
        <taxon>Agaricomycotina</taxon>
        <taxon>Agaricomycetes</taxon>
        <taxon>Agaricomycetidae</taxon>
        <taxon>Agaricales</taxon>
        <taxon>Marasmiineae</taxon>
        <taxon>Omphalotaceae</taxon>
        <taxon>Gymnopus</taxon>
    </lineage>
</organism>
<name>A0A6A4HPN3_9AGAR</name>